<dbReference type="AlphaFoldDB" id="A0A316YEZ5"/>
<dbReference type="Pfam" id="PF07452">
    <property type="entry name" value="CHRD"/>
    <property type="match status" value="2"/>
</dbReference>
<evidence type="ECO:0000313" key="4">
    <source>
        <dbReference type="Proteomes" id="UP000245768"/>
    </source>
</evidence>
<dbReference type="SMART" id="SM00754">
    <property type="entry name" value="CHRD"/>
    <property type="match status" value="2"/>
</dbReference>
<protein>
    <recommendedName>
        <fullName evidence="2">CHRD domain-containing protein</fullName>
    </recommendedName>
</protein>
<dbReference type="InParanoid" id="A0A316YEZ5"/>
<reference evidence="3" key="1">
    <citation type="journal article" date="2018" name="Mol. Biol. Evol.">
        <title>Broad Genomic Sampling Reveals a Smut Pathogenic Ancestry of the Fungal Clade Ustilaginomycotina.</title>
        <authorList>
            <person name="Kijpornyongpan T."/>
            <person name="Mondo S.J."/>
            <person name="Barry K."/>
            <person name="Sandor L."/>
            <person name="Lee J."/>
            <person name="Lipzen A."/>
            <person name="Pangilinan J."/>
            <person name="LaButti K."/>
            <person name="Hainaut M."/>
            <person name="Henrissat B."/>
            <person name="Grigoriev I.V."/>
            <person name="Spatafora J.W."/>
            <person name="Aime M.C."/>
        </authorList>
    </citation>
    <scope>NUCLEOTIDE SEQUENCE [LARGE SCALE GENOMIC DNA]</scope>
    <source>
        <strain evidence="3">MCA 4198</strain>
    </source>
</reference>
<dbReference type="OrthoDB" id="3554264at2759"/>
<feature type="domain" description="CHRD" evidence="2">
    <location>
        <begin position="52"/>
        <end position="199"/>
    </location>
</feature>
<dbReference type="GeneID" id="37044483"/>
<dbReference type="Proteomes" id="UP000245768">
    <property type="component" value="Unassembled WGS sequence"/>
</dbReference>
<accession>A0A316YEZ5</accession>
<feature type="signal peptide" evidence="1">
    <location>
        <begin position="1"/>
        <end position="16"/>
    </location>
</feature>
<name>A0A316YEZ5_9BASI</name>
<feature type="chain" id="PRO_5016437329" description="CHRD domain-containing protein" evidence="1">
    <location>
        <begin position="17"/>
        <end position="376"/>
    </location>
</feature>
<keyword evidence="4" id="KW-1185">Reference proteome</keyword>
<sequence>MKTAIALALLAGAASAAPAVDSEELLSVRSNKLNYCGRPSYFTSAFHTRAVNTTVVDAQSNPVAGEAGAFGQYALEVNSDKDVICWDITLVGVTGEYSSPARTATHIHQAPKGKAGPPRIAFPNPEFVEKNAAGQEVRKSSGCAKAPFVTGIKVAGTETDTGSASGFTLKQIEADPSAFFADTHTAKFTAGAVRGQLLASERTVKAPRHFTSVVRTTATPDQVISNAGVATPGEPGAKASYELKINSNEDILCYDIVTSGVTGAYSSPAKTATHTHEAAVGKAGPPRIAFKNPAKVSKWSVQHIIHKLKNGNKELRRSKACVKGPFTTGLNDATTGIDTGSASGFSLKKLEANPSAFFADTHTVKYTNGAVRGQLK</sequence>
<feature type="domain" description="CHRD" evidence="2">
    <location>
        <begin position="212"/>
        <end position="376"/>
    </location>
</feature>
<keyword evidence="1" id="KW-0732">Signal</keyword>
<dbReference type="RefSeq" id="XP_025374879.1">
    <property type="nucleotide sequence ID" value="XM_025522567.1"/>
</dbReference>
<organism evidence="3 4">
    <name type="scientific">Acaromyces ingoldii</name>
    <dbReference type="NCBI Taxonomy" id="215250"/>
    <lineage>
        <taxon>Eukaryota</taxon>
        <taxon>Fungi</taxon>
        <taxon>Dikarya</taxon>
        <taxon>Basidiomycota</taxon>
        <taxon>Ustilaginomycotina</taxon>
        <taxon>Exobasidiomycetes</taxon>
        <taxon>Exobasidiales</taxon>
        <taxon>Cryptobasidiaceae</taxon>
        <taxon>Acaromyces</taxon>
    </lineage>
</organism>
<proteinExistence type="predicted"/>
<dbReference type="EMBL" id="KZ819639">
    <property type="protein sequence ID" value="PWN87681.1"/>
    <property type="molecule type" value="Genomic_DNA"/>
</dbReference>
<evidence type="ECO:0000256" key="1">
    <source>
        <dbReference type="SAM" id="SignalP"/>
    </source>
</evidence>
<evidence type="ECO:0000259" key="2">
    <source>
        <dbReference type="SMART" id="SM00754"/>
    </source>
</evidence>
<dbReference type="InterPro" id="IPR010895">
    <property type="entry name" value="CHRD"/>
</dbReference>
<evidence type="ECO:0000313" key="3">
    <source>
        <dbReference type="EMBL" id="PWN87681.1"/>
    </source>
</evidence>
<gene>
    <name evidence="3" type="ORF">FA10DRAFT_269004</name>
</gene>